<dbReference type="Proteomes" id="UP001240236">
    <property type="component" value="Unassembled WGS sequence"/>
</dbReference>
<dbReference type="EMBL" id="JAUSUZ010000001">
    <property type="protein sequence ID" value="MDQ0367506.1"/>
    <property type="molecule type" value="Genomic_DNA"/>
</dbReference>
<proteinExistence type="predicted"/>
<evidence type="ECO:0000313" key="3">
    <source>
        <dbReference type="Proteomes" id="UP001240236"/>
    </source>
</evidence>
<dbReference type="SUPFAM" id="SSF52540">
    <property type="entry name" value="P-loop containing nucleoside triphosphate hydrolases"/>
    <property type="match status" value="1"/>
</dbReference>
<dbReference type="InterPro" id="IPR041664">
    <property type="entry name" value="AAA_16"/>
</dbReference>
<dbReference type="Pfam" id="PF13191">
    <property type="entry name" value="AAA_16"/>
    <property type="match status" value="1"/>
</dbReference>
<keyword evidence="3" id="KW-1185">Reference proteome</keyword>
<feature type="domain" description="AAA+ ATPase" evidence="1">
    <location>
        <begin position="40"/>
        <end position="152"/>
    </location>
</feature>
<evidence type="ECO:0000259" key="1">
    <source>
        <dbReference type="SMART" id="SM00382"/>
    </source>
</evidence>
<evidence type="ECO:0000313" key="2">
    <source>
        <dbReference type="EMBL" id="MDQ0367506.1"/>
    </source>
</evidence>
<comment type="caution">
    <text evidence="2">The sequence shown here is derived from an EMBL/GenBank/DDBJ whole genome shotgun (WGS) entry which is preliminary data.</text>
</comment>
<sequence>MVHTVARLAERLRAARQQSFVGRRAELTGFRDALAAAPGAYAVLYLHGAGGVGKSTLLRRFADEARDTGHTVVEIDGGTIERIEAAAVTAGSVLLIDSFERSRHLESWLRETYLPKLPAGAVAVLAGQEPPDPLWASDVSWSGLLRVTRLGDLAPDEAAELLRLRGVPESRHEAVLAFAGGHPLALSLAASSAASAVPESAGRWVPTRDVLTTLIDQLVGEVPSPAHRLALEVCAHVESTTEELLRAVIGDQAAGIFDWLRRLPFVDADRYGLYPHGVVRGAIEADLRWRDPQGYERLHHQVATHILDRARTASGEVVQPAMRALWHLLRANEVLGPFVSARDDDAVRAEPLTIQDHPAVRQMSASGVLDFWLARRPEAFTAYRRASDGTLIAYAAHLRLTEPDPVELAADPAVALVWAATESAPPRPGEHLLITRFLYPPIDRRPREAGMLMQMRVLEAWIRSTRLAWSFVVAPDPDRLLPLMAFTDHHPVPGGGRIEIEGRPYGVFGHDWRALPVDAWITALNARLLFGPDARPGRPAFTVLSRADFDAAVRDALRNWHLPDALESNPLLRTHLIGDRGGNPVQTLRDLIVEAVDSLRDDAREGKLHRALATTYFHRAPTQEAAAEKLGVPFSTYRRHLTRGVERVAERLWQLEV</sequence>
<name>A0AAE3W0Z9_9ACTN</name>
<reference evidence="2 3" key="1">
    <citation type="submission" date="2023-07" db="EMBL/GenBank/DDBJ databases">
        <title>Sequencing the genomes of 1000 actinobacteria strains.</title>
        <authorList>
            <person name="Klenk H.-P."/>
        </authorList>
    </citation>
    <scope>NUCLEOTIDE SEQUENCE [LARGE SCALE GENOMIC DNA]</scope>
    <source>
        <strain evidence="2 3">DSM 44709</strain>
    </source>
</reference>
<protein>
    <recommendedName>
        <fullName evidence="1">AAA+ ATPase domain-containing protein</fullName>
    </recommendedName>
</protein>
<organism evidence="2 3">
    <name type="scientific">Catenuloplanes indicus</name>
    <dbReference type="NCBI Taxonomy" id="137267"/>
    <lineage>
        <taxon>Bacteria</taxon>
        <taxon>Bacillati</taxon>
        <taxon>Actinomycetota</taxon>
        <taxon>Actinomycetes</taxon>
        <taxon>Micromonosporales</taxon>
        <taxon>Micromonosporaceae</taxon>
        <taxon>Catenuloplanes</taxon>
    </lineage>
</organism>
<dbReference type="PRINTS" id="PR00364">
    <property type="entry name" value="DISEASERSIST"/>
</dbReference>
<dbReference type="Gene3D" id="3.40.50.300">
    <property type="entry name" value="P-loop containing nucleotide triphosphate hydrolases"/>
    <property type="match status" value="1"/>
</dbReference>
<gene>
    <name evidence="2" type="ORF">J2S42_004175</name>
</gene>
<dbReference type="SMART" id="SM00382">
    <property type="entry name" value="AAA"/>
    <property type="match status" value="1"/>
</dbReference>
<dbReference type="InterPro" id="IPR027417">
    <property type="entry name" value="P-loop_NTPase"/>
</dbReference>
<accession>A0AAE3W0Z9</accession>
<dbReference type="AlphaFoldDB" id="A0AAE3W0Z9"/>
<dbReference type="InterPro" id="IPR003593">
    <property type="entry name" value="AAA+_ATPase"/>
</dbReference>
<dbReference type="RefSeq" id="WP_307241585.1">
    <property type="nucleotide sequence ID" value="NZ_JAUSUZ010000001.1"/>
</dbReference>